<organism evidence="1">
    <name type="scientific">Siphoviridae sp. ct0UO21</name>
    <dbReference type="NCBI Taxonomy" id="2825293"/>
    <lineage>
        <taxon>Viruses</taxon>
        <taxon>Duplodnaviria</taxon>
        <taxon>Heunggongvirae</taxon>
        <taxon>Uroviricota</taxon>
        <taxon>Caudoviricetes</taxon>
    </lineage>
</organism>
<evidence type="ECO:0000313" key="1">
    <source>
        <dbReference type="EMBL" id="DAE04547.1"/>
    </source>
</evidence>
<reference evidence="1" key="1">
    <citation type="journal article" date="2021" name="Proc. Natl. Acad. Sci. U.S.A.">
        <title>A Catalog of Tens of Thousands of Viruses from Human Metagenomes Reveals Hidden Associations with Chronic Diseases.</title>
        <authorList>
            <person name="Tisza M.J."/>
            <person name="Buck C.B."/>
        </authorList>
    </citation>
    <scope>NUCLEOTIDE SEQUENCE</scope>
    <source>
        <strain evidence="1">Ct0UO21</strain>
    </source>
</reference>
<protein>
    <submittedName>
        <fullName evidence="1">Uncharacterized protein</fullName>
    </submittedName>
</protein>
<name>A0A8S5PDL6_9CAUD</name>
<dbReference type="EMBL" id="BK015390">
    <property type="protein sequence ID" value="DAE04547.1"/>
    <property type="molecule type" value="Genomic_DNA"/>
</dbReference>
<accession>A0A8S5PDL6</accession>
<sequence length="34" mass="3971">MIFDFFDGKCPAMRFDHGRAFFIYRQVTGKLPAS</sequence>
<proteinExistence type="predicted"/>